<evidence type="ECO:0000256" key="4">
    <source>
        <dbReference type="ARBA" id="ARBA00023125"/>
    </source>
</evidence>
<dbReference type="AlphaFoldDB" id="A0A8J3FBW0"/>
<dbReference type="SUPFAM" id="SSF55785">
    <property type="entry name" value="PYP-like sensor domain (PAS domain)"/>
    <property type="match status" value="1"/>
</dbReference>
<dbReference type="Proteomes" id="UP000637720">
    <property type="component" value="Unassembled WGS sequence"/>
</dbReference>
<dbReference type="EMBL" id="BMOF01000053">
    <property type="protein sequence ID" value="GGK06390.1"/>
    <property type="molecule type" value="Genomic_DNA"/>
</dbReference>
<reference evidence="10" key="1">
    <citation type="journal article" date="2014" name="Int. J. Syst. Evol. Microbiol.">
        <title>Complete genome sequence of Corynebacterium casei LMG S-19264T (=DSM 44701T), isolated from a smear-ripened cheese.</title>
        <authorList>
            <consortium name="US DOE Joint Genome Institute (JGI-PGF)"/>
            <person name="Walter F."/>
            <person name="Albersmeier A."/>
            <person name="Kalinowski J."/>
            <person name="Ruckert C."/>
        </authorList>
    </citation>
    <scope>NUCLEOTIDE SEQUENCE</scope>
    <source>
        <strain evidence="10">JCM 14719</strain>
    </source>
</reference>
<protein>
    <recommendedName>
        <fullName evidence="12">Sigma-54-dependent Fis family transcriptional regulator</fullName>
    </recommendedName>
</protein>
<feature type="domain" description="PAS" evidence="9">
    <location>
        <begin position="132"/>
        <end position="177"/>
    </location>
</feature>
<dbReference type="GO" id="GO:0005524">
    <property type="term" value="F:ATP binding"/>
    <property type="evidence" value="ECO:0007669"/>
    <property type="project" value="UniProtKB-KW"/>
</dbReference>
<organism evidence="10 11">
    <name type="scientific">Calditerricola satsumensis</name>
    <dbReference type="NCBI Taxonomy" id="373054"/>
    <lineage>
        <taxon>Bacteria</taxon>
        <taxon>Bacillati</taxon>
        <taxon>Bacillota</taxon>
        <taxon>Bacilli</taxon>
        <taxon>Bacillales</taxon>
        <taxon>Bacillaceae</taxon>
        <taxon>Calditerricola</taxon>
    </lineage>
</organism>
<keyword evidence="3" id="KW-0805">Transcription regulation</keyword>
<keyword evidence="4" id="KW-0238">DNA-binding</keyword>
<dbReference type="InterPro" id="IPR025944">
    <property type="entry name" value="Sigma_54_int_dom_CS"/>
</dbReference>
<feature type="compositionally biased region" description="Polar residues" evidence="7">
    <location>
        <begin position="539"/>
        <end position="549"/>
    </location>
</feature>
<dbReference type="Gene3D" id="3.30.450.20">
    <property type="entry name" value="PAS domain"/>
    <property type="match status" value="1"/>
</dbReference>
<dbReference type="InterPro" id="IPR027417">
    <property type="entry name" value="P-loop_NTPase"/>
</dbReference>
<reference evidence="10" key="2">
    <citation type="submission" date="2020-09" db="EMBL/GenBank/DDBJ databases">
        <authorList>
            <person name="Sun Q."/>
            <person name="Ohkuma M."/>
        </authorList>
    </citation>
    <scope>NUCLEOTIDE SEQUENCE</scope>
    <source>
        <strain evidence="10">JCM 14719</strain>
    </source>
</reference>
<sequence length="616" mass="67577">MSNALRLLMQPVGDLAEPMRLTLPVDTTVNRLRSALAGREPVSVLLVDQGEPVAVFPAEWTRFLQYLPPDMPVRAASLPARCVAETLPLETVLREESPGQAAYVTVDDAGKPAGILTPDRLFRALRNGAMALSALVDALAETTSDAVTVVDASGRVLLWNRAAEAIYRIPKREIIGQPIASFFPAGAIKVLELLERRVPVRRLYHVPRPDRHVVIDAAPVEHDGELLGAVAFEEDISDLVRLRDELSTAQSHLRSLQEAITHTRNDDPFAAIRGRSPLVKRVVAMARKVAATDVTVLITGESGVGKELFAQALHRASRRAKGPFVALNCAAIPVTLFESELFGYQAGAFTGAERSGKPGKLELARGGTLFLDEIGELPLELQAKLLRVLQERQFYRIGGTKPLPLEARIIAATNRRLDEEVAAGRFRADLYYRLNVVTLEIPPLRERPEDIPELVQAFLFECASRYDKPVPVLTPEALAALMRYPWPGNVRQLRNAVERAIILMDGNTLDVHHFPDVMGHVMERNRKGANPDSAPLSGNEKTSAAGTQPTRDEAARILAALRTTYGNKSAAARLLGISRGTLYNRLKALGLSEADWKGEQRLDSRAKTNPHHEGRA</sequence>
<evidence type="ECO:0000256" key="1">
    <source>
        <dbReference type="ARBA" id="ARBA00022741"/>
    </source>
</evidence>
<dbReference type="SMART" id="SM00091">
    <property type="entry name" value="PAS"/>
    <property type="match status" value="1"/>
</dbReference>
<dbReference type="PROSITE" id="PS00688">
    <property type="entry name" value="SIGMA54_INTERACT_3"/>
    <property type="match status" value="1"/>
</dbReference>
<dbReference type="InterPro" id="IPR002078">
    <property type="entry name" value="Sigma_54_int"/>
</dbReference>
<dbReference type="Gene3D" id="3.40.50.300">
    <property type="entry name" value="P-loop containing nucleotide triphosphate hydrolases"/>
    <property type="match status" value="1"/>
</dbReference>
<dbReference type="FunFam" id="1.10.8.60:FF:000014">
    <property type="entry name" value="DNA-binding transcriptional regulator NtrC"/>
    <property type="match status" value="1"/>
</dbReference>
<dbReference type="InterPro" id="IPR046342">
    <property type="entry name" value="CBS_dom_sf"/>
</dbReference>
<dbReference type="SUPFAM" id="SSF54631">
    <property type="entry name" value="CBS-domain pair"/>
    <property type="match status" value="1"/>
</dbReference>
<dbReference type="InterPro" id="IPR025662">
    <property type="entry name" value="Sigma_54_int_dom_ATP-bd_1"/>
</dbReference>
<dbReference type="NCBIfam" id="TIGR00229">
    <property type="entry name" value="sensory_box"/>
    <property type="match status" value="1"/>
</dbReference>
<dbReference type="PANTHER" id="PTHR32071">
    <property type="entry name" value="TRANSCRIPTIONAL REGULATORY PROTEIN"/>
    <property type="match status" value="1"/>
</dbReference>
<keyword evidence="6" id="KW-0804">Transcription</keyword>
<dbReference type="InterPro" id="IPR002197">
    <property type="entry name" value="HTH_Fis"/>
</dbReference>
<feature type="domain" description="Sigma-54 factor interaction" evidence="8">
    <location>
        <begin position="272"/>
        <end position="502"/>
    </location>
</feature>
<dbReference type="Gene3D" id="1.10.8.60">
    <property type="match status" value="1"/>
</dbReference>
<dbReference type="SUPFAM" id="SSF46689">
    <property type="entry name" value="Homeodomain-like"/>
    <property type="match status" value="1"/>
</dbReference>
<dbReference type="InterPro" id="IPR013656">
    <property type="entry name" value="PAS_4"/>
</dbReference>
<dbReference type="PROSITE" id="PS50112">
    <property type="entry name" value="PAS"/>
    <property type="match status" value="1"/>
</dbReference>
<dbReference type="SMART" id="SM00382">
    <property type="entry name" value="AAA"/>
    <property type="match status" value="1"/>
</dbReference>
<name>A0A8J3FBW0_9BACI</name>
<dbReference type="Pfam" id="PF25601">
    <property type="entry name" value="AAA_lid_14"/>
    <property type="match status" value="1"/>
</dbReference>
<dbReference type="Gene3D" id="1.10.10.60">
    <property type="entry name" value="Homeodomain-like"/>
    <property type="match status" value="1"/>
</dbReference>
<evidence type="ECO:0000256" key="5">
    <source>
        <dbReference type="ARBA" id="ARBA00023159"/>
    </source>
</evidence>
<evidence type="ECO:0000259" key="9">
    <source>
        <dbReference type="PROSITE" id="PS50112"/>
    </source>
</evidence>
<dbReference type="PANTHER" id="PTHR32071:SF57">
    <property type="entry name" value="C4-DICARBOXYLATE TRANSPORT TRANSCRIPTIONAL REGULATORY PROTEIN DCTD"/>
    <property type="match status" value="1"/>
</dbReference>
<evidence type="ECO:0000256" key="6">
    <source>
        <dbReference type="ARBA" id="ARBA00023163"/>
    </source>
</evidence>
<dbReference type="Pfam" id="PF08448">
    <property type="entry name" value="PAS_4"/>
    <property type="match status" value="1"/>
</dbReference>
<evidence type="ECO:0000313" key="10">
    <source>
        <dbReference type="EMBL" id="GGK06390.1"/>
    </source>
</evidence>
<dbReference type="InterPro" id="IPR000014">
    <property type="entry name" value="PAS"/>
</dbReference>
<proteinExistence type="predicted"/>
<dbReference type="Pfam" id="PF02954">
    <property type="entry name" value="HTH_8"/>
    <property type="match status" value="1"/>
</dbReference>
<dbReference type="RefSeq" id="WP_229725839.1">
    <property type="nucleotide sequence ID" value="NZ_BMOF01000053.1"/>
</dbReference>
<dbReference type="GO" id="GO:0006355">
    <property type="term" value="P:regulation of DNA-templated transcription"/>
    <property type="evidence" value="ECO:0007669"/>
    <property type="project" value="InterPro"/>
</dbReference>
<dbReference type="CDD" id="cd00009">
    <property type="entry name" value="AAA"/>
    <property type="match status" value="1"/>
</dbReference>
<evidence type="ECO:0000256" key="7">
    <source>
        <dbReference type="SAM" id="MobiDB-lite"/>
    </source>
</evidence>
<evidence type="ECO:0000259" key="8">
    <source>
        <dbReference type="PROSITE" id="PS50045"/>
    </source>
</evidence>
<keyword evidence="2" id="KW-0067">ATP-binding</keyword>
<keyword evidence="5" id="KW-0010">Activator</keyword>
<evidence type="ECO:0000256" key="3">
    <source>
        <dbReference type="ARBA" id="ARBA00023015"/>
    </source>
</evidence>
<dbReference type="SUPFAM" id="SSF52540">
    <property type="entry name" value="P-loop containing nucleoside triphosphate hydrolases"/>
    <property type="match status" value="1"/>
</dbReference>
<dbReference type="GO" id="GO:0043565">
    <property type="term" value="F:sequence-specific DNA binding"/>
    <property type="evidence" value="ECO:0007669"/>
    <property type="project" value="InterPro"/>
</dbReference>
<feature type="region of interest" description="Disordered" evidence="7">
    <location>
        <begin position="597"/>
        <end position="616"/>
    </location>
</feature>
<dbReference type="PRINTS" id="PR01590">
    <property type="entry name" value="HTHFIS"/>
</dbReference>
<dbReference type="InterPro" id="IPR003593">
    <property type="entry name" value="AAA+_ATPase"/>
</dbReference>
<gene>
    <name evidence="10" type="ORF">GCM10007043_20550</name>
</gene>
<dbReference type="Pfam" id="PF00158">
    <property type="entry name" value="Sigma54_activat"/>
    <property type="match status" value="1"/>
</dbReference>
<accession>A0A8J3FBW0</accession>
<dbReference type="InterPro" id="IPR058031">
    <property type="entry name" value="AAA_lid_NorR"/>
</dbReference>
<keyword evidence="1" id="KW-0547">Nucleotide-binding</keyword>
<dbReference type="FunFam" id="3.40.50.300:FF:000006">
    <property type="entry name" value="DNA-binding transcriptional regulator NtrC"/>
    <property type="match status" value="1"/>
</dbReference>
<dbReference type="InterPro" id="IPR035965">
    <property type="entry name" value="PAS-like_dom_sf"/>
</dbReference>
<dbReference type="PROSITE" id="PS50045">
    <property type="entry name" value="SIGMA54_INTERACT_4"/>
    <property type="match status" value="1"/>
</dbReference>
<dbReference type="InterPro" id="IPR009057">
    <property type="entry name" value="Homeodomain-like_sf"/>
</dbReference>
<dbReference type="CDD" id="cd00130">
    <property type="entry name" value="PAS"/>
    <property type="match status" value="1"/>
</dbReference>
<keyword evidence="11" id="KW-1185">Reference proteome</keyword>
<evidence type="ECO:0008006" key="12">
    <source>
        <dbReference type="Google" id="ProtNLM"/>
    </source>
</evidence>
<comment type="caution">
    <text evidence="10">The sequence shown here is derived from an EMBL/GenBank/DDBJ whole genome shotgun (WGS) entry which is preliminary data.</text>
</comment>
<evidence type="ECO:0000256" key="2">
    <source>
        <dbReference type="ARBA" id="ARBA00022840"/>
    </source>
</evidence>
<dbReference type="PROSITE" id="PS00675">
    <property type="entry name" value="SIGMA54_INTERACT_1"/>
    <property type="match status" value="1"/>
</dbReference>
<feature type="region of interest" description="Disordered" evidence="7">
    <location>
        <begin position="525"/>
        <end position="551"/>
    </location>
</feature>
<evidence type="ECO:0000313" key="11">
    <source>
        <dbReference type="Proteomes" id="UP000637720"/>
    </source>
</evidence>